<dbReference type="PANTHER" id="PTHR39555">
    <property type="entry name" value="FIMBRIAL ASSEMBLY PROTEIN PILO-LIKE PROTEIN-RELATED"/>
    <property type="match status" value="1"/>
</dbReference>
<evidence type="ECO:0000256" key="1">
    <source>
        <dbReference type="SAM" id="MobiDB-lite"/>
    </source>
</evidence>
<evidence type="ECO:0000313" key="4">
    <source>
        <dbReference type="Proteomes" id="UP000196331"/>
    </source>
</evidence>
<dbReference type="InterPro" id="IPR014717">
    <property type="entry name" value="Transl_elong_EF1B/ribsomal_bS6"/>
</dbReference>
<dbReference type="Gene3D" id="3.30.70.60">
    <property type="match status" value="1"/>
</dbReference>
<keyword evidence="2" id="KW-1133">Transmembrane helix</keyword>
<accession>A0A1R4HXX5</accession>
<dbReference type="GO" id="GO:0043107">
    <property type="term" value="P:type IV pilus-dependent motility"/>
    <property type="evidence" value="ECO:0007669"/>
    <property type="project" value="InterPro"/>
</dbReference>
<dbReference type="GO" id="GO:0043683">
    <property type="term" value="P:type IV pilus assembly"/>
    <property type="evidence" value="ECO:0007669"/>
    <property type="project" value="InterPro"/>
</dbReference>
<organism evidence="3 4">
    <name type="scientific">Halomonas citrativorans</name>
    <dbReference type="NCBI Taxonomy" id="2742612"/>
    <lineage>
        <taxon>Bacteria</taxon>
        <taxon>Pseudomonadati</taxon>
        <taxon>Pseudomonadota</taxon>
        <taxon>Gammaproteobacteria</taxon>
        <taxon>Oceanospirillales</taxon>
        <taxon>Halomonadaceae</taxon>
        <taxon>Halomonas</taxon>
    </lineage>
</organism>
<gene>
    <name evidence="3" type="ORF">CZ787_07960</name>
</gene>
<feature type="transmembrane region" description="Helical" evidence="2">
    <location>
        <begin position="41"/>
        <end position="64"/>
    </location>
</feature>
<comment type="caution">
    <text evidence="3">The sequence shown here is derived from an EMBL/GenBank/DDBJ whole genome shotgun (WGS) entry which is preliminary data.</text>
</comment>
<dbReference type="Pfam" id="PF04350">
    <property type="entry name" value="PilO"/>
    <property type="match status" value="1"/>
</dbReference>
<dbReference type="AlphaFoldDB" id="A0A1R4HXX5"/>
<feature type="region of interest" description="Disordered" evidence="1">
    <location>
        <begin position="212"/>
        <end position="240"/>
    </location>
</feature>
<dbReference type="EMBL" id="FUKM01000033">
    <property type="protein sequence ID" value="SJN12395.1"/>
    <property type="molecule type" value="Genomic_DNA"/>
</dbReference>
<evidence type="ECO:0000256" key="2">
    <source>
        <dbReference type="SAM" id="Phobius"/>
    </source>
</evidence>
<protein>
    <submittedName>
        <fullName evidence="3">Type IV pilus biogenesis protein PilO</fullName>
    </submittedName>
</protein>
<dbReference type="RefSeq" id="WP_087107887.1">
    <property type="nucleotide sequence ID" value="NZ_FUKM01000033.1"/>
</dbReference>
<dbReference type="OrthoDB" id="9802133at2"/>
<keyword evidence="2" id="KW-0472">Membrane</keyword>
<feature type="compositionally biased region" description="Basic and acidic residues" evidence="1">
    <location>
        <begin position="224"/>
        <end position="240"/>
    </location>
</feature>
<dbReference type="PANTHER" id="PTHR39555:SF1">
    <property type="entry name" value="TYPE IV PILUS INNER MEMBRANE COMPONENT PILO"/>
    <property type="match status" value="1"/>
</dbReference>
<dbReference type="InterPro" id="IPR007445">
    <property type="entry name" value="PilO"/>
</dbReference>
<keyword evidence="2" id="KW-0812">Transmembrane</keyword>
<sequence length="240" mass="26857">MKSGAPLYLLRWGKVWQQEWQRLRALDWQTLDLRDAGAWPWLLKVLSGGLVFLMALVATCAWLVSEHRASLAQAQQQEIRLLSDYRSSVHAAGLLNGARTQLAGLEEQMTRMRALLTPQTALSSLRDSIRDAADENQLTIDDIYLRPVVSQVSEHPIDIQVVGDYHQLAQFINDISQLEHLVTQHDITLAPIDQAANRLSLSFVAKAYSDADAVSQDESEEAEGEKGGGENSLNRREEDQ</sequence>
<evidence type="ECO:0000313" key="3">
    <source>
        <dbReference type="EMBL" id="SJN12395.1"/>
    </source>
</evidence>
<reference evidence="3 4" key="1">
    <citation type="submission" date="2017-02" db="EMBL/GenBank/DDBJ databases">
        <authorList>
            <person name="Dridi B."/>
        </authorList>
    </citation>
    <scope>NUCLEOTIDE SEQUENCE [LARGE SCALE GENOMIC DNA]</scope>
    <source>
        <strain evidence="3 4">JB380</strain>
    </source>
</reference>
<proteinExistence type="predicted"/>
<dbReference type="Proteomes" id="UP000196331">
    <property type="component" value="Unassembled WGS sequence"/>
</dbReference>
<name>A0A1R4HXX5_9GAMM</name>